<dbReference type="PANTHER" id="PTHR15712">
    <property type="entry name" value="ARMADILLO REPEAT CONTAINING PROTEIN"/>
    <property type="match status" value="1"/>
</dbReference>
<keyword evidence="3" id="KW-1000">Mitochondrion outer membrane</keyword>
<keyword evidence="5" id="KW-0496">Mitochondrion</keyword>
<gene>
    <name evidence="9" type="ORF">RIMI_LOCUS13127334</name>
</gene>
<evidence type="ECO:0000256" key="6">
    <source>
        <dbReference type="ARBA" id="ARBA00023136"/>
    </source>
</evidence>
<evidence type="ECO:0000256" key="1">
    <source>
        <dbReference type="ARBA" id="ARBA00004572"/>
    </source>
</evidence>
<sequence>MEWRHPPMLSWKVPRNRITGDDEKKFTSLSTPSYRRPFSRRFSRRKPSKDRAKWDERKKRAGSRSLLRVKHNDIAIQDAATSRIASDIVKLFSVKDIIRNLDGLHIIGGFLSHPDLKIKAGALNALNNLSMNLQNQEQIQAFINEVLKNITESALNSEVQLAGLRLLINMSVTNNYHEKMVDYIPNLLHVLDGGNDTTKIHVLKVLVNLSANPLMSVPLLAAKAPSALICLFDSSNTRDVLIRALTFSANLSENLGREQQCAGQARYKEDSLYAVLFEDPAALQRNLAPLLLFPDTEIKEQVKRCISAVRSKNS</sequence>
<evidence type="ECO:0000313" key="9">
    <source>
        <dbReference type="EMBL" id="CAJ0950664.1"/>
    </source>
</evidence>
<evidence type="ECO:0000313" key="10">
    <source>
        <dbReference type="Proteomes" id="UP001176940"/>
    </source>
</evidence>
<feature type="domain" description="Armadillo repeat-containing" evidence="8">
    <location>
        <begin position="75"/>
        <end position="276"/>
    </location>
</feature>
<comment type="subcellular location">
    <subcellularLocation>
        <location evidence="1">Mitochondrion outer membrane</location>
        <topology evidence="1">Single-pass membrane protein</topology>
    </subcellularLocation>
</comment>
<reference evidence="9" key="1">
    <citation type="submission" date="2023-07" db="EMBL/GenBank/DDBJ databases">
        <authorList>
            <person name="Stuckert A."/>
        </authorList>
    </citation>
    <scope>NUCLEOTIDE SEQUENCE</scope>
</reference>
<evidence type="ECO:0000256" key="7">
    <source>
        <dbReference type="SAM" id="MobiDB-lite"/>
    </source>
</evidence>
<dbReference type="Proteomes" id="UP001176940">
    <property type="component" value="Unassembled WGS sequence"/>
</dbReference>
<dbReference type="InterPro" id="IPR051303">
    <property type="entry name" value="Armcx_regulator"/>
</dbReference>
<keyword evidence="2" id="KW-0812">Transmembrane</keyword>
<evidence type="ECO:0000256" key="2">
    <source>
        <dbReference type="ARBA" id="ARBA00022692"/>
    </source>
</evidence>
<organism evidence="9 10">
    <name type="scientific">Ranitomeya imitator</name>
    <name type="common">mimic poison frog</name>
    <dbReference type="NCBI Taxonomy" id="111125"/>
    <lineage>
        <taxon>Eukaryota</taxon>
        <taxon>Metazoa</taxon>
        <taxon>Chordata</taxon>
        <taxon>Craniata</taxon>
        <taxon>Vertebrata</taxon>
        <taxon>Euteleostomi</taxon>
        <taxon>Amphibia</taxon>
        <taxon>Batrachia</taxon>
        <taxon>Anura</taxon>
        <taxon>Neobatrachia</taxon>
        <taxon>Hyloidea</taxon>
        <taxon>Dendrobatidae</taxon>
        <taxon>Dendrobatinae</taxon>
        <taxon>Ranitomeya</taxon>
    </lineage>
</organism>
<dbReference type="Pfam" id="PF04826">
    <property type="entry name" value="Arm_2"/>
    <property type="match status" value="1"/>
</dbReference>
<keyword evidence="6" id="KW-0472">Membrane</keyword>
<dbReference type="Gene3D" id="1.25.10.10">
    <property type="entry name" value="Leucine-rich Repeat Variant"/>
    <property type="match status" value="1"/>
</dbReference>
<proteinExistence type="predicted"/>
<name>A0ABN9LTX8_9NEOB</name>
<evidence type="ECO:0000259" key="8">
    <source>
        <dbReference type="Pfam" id="PF04826"/>
    </source>
</evidence>
<dbReference type="SUPFAM" id="SSF48371">
    <property type="entry name" value="ARM repeat"/>
    <property type="match status" value="1"/>
</dbReference>
<feature type="compositionally biased region" description="Basic residues" evidence="7">
    <location>
        <begin position="37"/>
        <end position="48"/>
    </location>
</feature>
<accession>A0ABN9LTX8</accession>
<evidence type="ECO:0000256" key="5">
    <source>
        <dbReference type="ARBA" id="ARBA00023128"/>
    </source>
</evidence>
<keyword evidence="10" id="KW-1185">Reference proteome</keyword>
<dbReference type="InterPro" id="IPR006911">
    <property type="entry name" value="ARM-rpt_dom"/>
</dbReference>
<evidence type="ECO:0000256" key="4">
    <source>
        <dbReference type="ARBA" id="ARBA00022989"/>
    </source>
</evidence>
<feature type="region of interest" description="Disordered" evidence="7">
    <location>
        <begin position="22"/>
        <end position="57"/>
    </location>
</feature>
<evidence type="ECO:0000256" key="3">
    <source>
        <dbReference type="ARBA" id="ARBA00022787"/>
    </source>
</evidence>
<keyword evidence="4" id="KW-1133">Transmembrane helix</keyword>
<dbReference type="EMBL" id="CAUEEQ010032060">
    <property type="protein sequence ID" value="CAJ0950664.1"/>
    <property type="molecule type" value="Genomic_DNA"/>
</dbReference>
<dbReference type="InterPro" id="IPR011989">
    <property type="entry name" value="ARM-like"/>
</dbReference>
<protein>
    <recommendedName>
        <fullName evidence="8">Armadillo repeat-containing domain-containing protein</fullName>
    </recommendedName>
</protein>
<dbReference type="PANTHER" id="PTHR15712:SF23">
    <property type="entry name" value="ARMADILLO REPEAT CONTAINING 10"/>
    <property type="match status" value="1"/>
</dbReference>
<comment type="caution">
    <text evidence="9">The sequence shown here is derived from an EMBL/GenBank/DDBJ whole genome shotgun (WGS) entry which is preliminary data.</text>
</comment>
<dbReference type="InterPro" id="IPR016024">
    <property type="entry name" value="ARM-type_fold"/>
</dbReference>